<accession>A0A423GFS2</accession>
<dbReference type="AlphaFoldDB" id="A0A423GFS2"/>
<evidence type="ECO:0000313" key="1">
    <source>
        <dbReference type="EMBL" id="ROM86032.1"/>
    </source>
</evidence>
<protein>
    <submittedName>
        <fullName evidence="1">Uncharacterized protein</fullName>
    </submittedName>
</protein>
<comment type="caution">
    <text evidence="1">The sequence shown here is derived from an EMBL/GenBank/DDBJ whole genome shotgun (WGS) entry which is preliminary data.</text>
</comment>
<gene>
    <name evidence="1" type="ORF">BK652_05500</name>
</gene>
<evidence type="ECO:0000313" key="2">
    <source>
        <dbReference type="Proteomes" id="UP000284049"/>
    </source>
</evidence>
<sequence length="84" mass="10089">MVLILDAPSKHVIIGLLSIWLNDLGCVLVTKQIFRQCIKWIYRFFYGYRIDNRSTFISTIVYHNDSFEKVPNTLFIMFFESEYR</sequence>
<proteinExistence type="predicted"/>
<dbReference type="Proteomes" id="UP000284049">
    <property type="component" value="Unassembled WGS sequence"/>
</dbReference>
<dbReference type="EMBL" id="MOBC01000003">
    <property type="protein sequence ID" value="ROM86032.1"/>
    <property type="molecule type" value="Genomic_DNA"/>
</dbReference>
<reference evidence="1 2" key="1">
    <citation type="submission" date="2016-10" db="EMBL/GenBank/DDBJ databases">
        <title>Comparative genome analysis of multiple Pseudomonas spp. focuses on biocontrol and plant growth promoting traits.</title>
        <authorList>
            <person name="Tao X.-Y."/>
            <person name="Taylor C.G."/>
        </authorList>
    </citation>
    <scope>NUCLEOTIDE SEQUENCE [LARGE SCALE GENOMIC DNA]</scope>
    <source>
        <strain evidence="1 2">Wood3</strain>
    </source>
</reference>
<organism evidence="1 2">
    <name type="scientific">Pseudomonas brassicacearum</name>
    <dbReference type="NCBI Taxonomy" id="930166"/>
    <lineage>
        <taxon>Bacteria</taxon>
        <taxon>Pseudomonadati</taxon>
        <taxon>Pseudomonadota</taxon>
        <taxon>Gammaproteobacteria</taxon>
        <taxon>Pseudomonadales</taxon>
        <taxon>Pseudomonadaceae</taxon>
        <taxon>Pseudomonas</taxon>
    </lineage>
</organism>
<name>A0A423GFS2_9PSED</name>